<evidence type="ECO:0000313" key="3">
    <source>
        <dbReference type="Proteomes" id="UP000075884"/>
    </source>
</evidence>
<dbReference type="AlphaFoldDB" id="A0A182NPV2"/>
<keyword evidence="3" id="KW-1185">Reference proteome</keyword>
<reference evidence="3" key="1">
    <citation type="submission" date="2013-03" db="EMBL/GenBank/DDBJ databases">
        <title>The Genome Sequence of Anopheles dirus WRAIR2.</title>
        <authorList>
            <consortium name="The Broad Institute Genomics Platform"/>
            <person name="Neafsey D.E."/>
            <person name="Walton C."/>
            <person name="Walker B."/>
            <person name="Young S.K."/>
            <person name="Zeng Q."/>
            <person name="Gargeya S."/>
            <person name="Fitzgerald M."/>
            <person name="Haas B."/>
            <person name="Abouelleil A."/>
            <person name="Allen A.W."/>
            <person name="Alvarado L."/>
            <person name="Arachchi H.M."/>
            <person name="Berlin A.M."/>
            <person name="Chapman S.B."/>
            <person name="Gainer-Dewar J."/>
            <person name="Goldberg J."/>
            <person name="Griggs A."/>
            <person name="Gujja S."/>
            <person name="Hansen M."/>
            <person name="Howarth C."/>
            <person name="Imamovic A."/>
            <person name="Ireland A."/>
            <person name="Larimer J."/>
            <person name="McCowan C."/>
            <person name="Murphy C."/>
            <person name="Pearson M."/>
            <person name="Poon T.W."/>
            <person name="Priest M."/>
            <person name="Roberts A."/>
            <person name="Saif S."/>
            <person name="Shea T."/>
            <person name="Sisk P."/>
            <person name="Sykes S."/>
            <person name="Wortman J."/>
            <person name="Nusbaum C."/>
            <person name="Birren B."/>
        </authorList>
    </citation>
    <scope>NUCLEOTIDE SEQUENCE [LARGE SCALE GENOMIC DNA]</scope>
    <source>
        <strain evidence="3">WRAIR2</strain>
    </source>
</reference>
<evidence type="ECO:0000256" key="1">
    <source>
        <dbReference type="SAM" id="MobiDB-lite"/>
    </source>
</evidence>
<feature type="region of interest" description="Disordered" evidence="1">
    <location>
        <begin position="1"/>
        <end position="55"/>
    </location>
</feature>
<reference evidence="2" key="2">
    <citation type="submission" date="2020-05" db="UniProtKB">
        <authorList>
            <consortium name="EnsemblMetazoa"/>
        </authorList>
    </citation>
    <scope>IDENTIFICATION</scope>
    <source>
        <strain evidence="2">WRAIR2</strain>
    </source>
</reference>
<name>A0A182NPV2_9DIPT</name>
<dbReference type="EnsemblMetazoa" id="ADIR009687-RA">
    <property type="protein sequence ID" value="ADIR009687-PA"/>
    <property type="gene ID" value="ADIR009687"/>
</dbReference>
<sequence length="244" mass="26893">PHGSQHVVNAVEPTATEEQLLDSDVEATSEDDEALDDYIGDEESSSSDAEEENVRNIENMSPIDGLRFWAISTGATHRSINMILRVFKAAKVRVPATAKTLLNTKKNTSSEIAEIAGGQFWHNGIKKSILSHFRNMKCPSRKLSSTFSMDGLPLHSNNTMQFWPILFSIQEVPSAPIMTAAIFCGEKKPDSIEEYLRPMVDELNTVISTGINIHGQHVAIQVRAIVADTPARAFIKGNINDLFS</sequence>
<dbReference type="VEuPathDB" id="VectorBase:ADIR009687"/>
<feature type="compositionally biased region" description="Acidic residues" evidence="1">
    <location>
        <begin position="19"/>
        <end position="51"/>
    </location>
</feature>
<protein>
    <submittedName>
        <fullName evidence="2">Uncharacterized protein</fullName>
    </submittedName>
</protein>
<dbReference type="PANTHER" id="PTHR33053:SF25">
    <property type="entry name" value="TRANSPOSASE DOMAIN-CONTAINING PROTEIN"/>
    <property type="match status" value="1"/>
</dbReference>
<organism evidence="2 3">
    <name type="scientific">Anopheles dirus</name>
    <dbReference type="NCBI Taxonomy" id="7168"/>
    <lineage>
        <taxon>Eukaryota</taxon>
        <taxon>Metazoa</taxon>
        <taxon>Ecdysozoa</taxon>
        <taxon>Arthropoda</taxon>
        <taxon>Hexapoda</taxon>
        <taxon>Insecta</taxon>
        <taxon>Pterygota</taxon>
        <taxon>Neoptera</taxon>
        <taxon>Endopterygota</taxon>
        <taxon>Diptera</taxon>
        <taxon>Nematocera</taxon>
        <taxon>Culicoidea</taxon>
        <taxon>Culicidae</taxon>
        <taxon>Anophelinae</taxon>
        <taxon>Anopheles</taxon>
    </lineage>
</organism>
<dbReference type="PANTHER" id="PTHR33053">
    <property type="entry name" value="PROTEIN, PUTATIVE-RELATED"/>
    <property type="match status" value="1"/>
</dbReference>
<dbReference type="Proteomes" id="UP000075884">
    <property type="component" value="Unassembled WGS sequence"/>
</dbReference>
<evidence type="ECO:0000313" key="2">
    <source>
        <dbReference type="EnsemblMetazoa" id="ADIR009687-PA"/>
    </source>
</evidence>
<proteinExistence type="predicted"/>
<accession>A0A182NPV2</accession>